<gene>
    <name evidence="2" type="ORF">Lsai_2329</name>
</gene>
<dbReference type="STRING" id="28087.Lsai_2329"/>
<dbReference type="OrthoDB" id="5734946at2"/>
<keyword evidence="1 2" id="KW-0812">Transmembrane</keyword>
<proteinExistence type="predicted"/>
<dbReference type="PATRIC" id="fig|28087.4.peg.2503"/>
<keyword evidence="1" id="KW-1133">Transmembrane helix</keyword>
<protein>
    <submittedName>
        <fullName evidence="2">Transmembrane protein</fullName>
    </submittedName>
</protein>
<comment type="caution">
    <text evidence="2">The sequence shown here is derived from an EMBL/GenBank/DDBJ whole genome shotgun (WGS) entry which is preliminary data.</text>
</comment>
<accession>A0A0W0YH89</accession>
<evidence type="ECO:0000313" key="2">
    <source>
        <dbReference type="EMBL" id="KTD56199.1"/>
    </source>
</evidence>
<dbReference type="EMBL" id="LNYV01000034">
    <property type="protein sequence ID" value="KTD56199.1"/>
    <property type="molecule type" value="Genomic_DNA"/>
</dbReference>
<evidence type="ECO:0000313" key="3">
    <source>
        <dbReference type="Proteomes" id="UP000054621"/>
    </source>
</evidence>
<evidence type="ECO:0000256" key="1">
    <source>
        <dbReference type="SAM" id="Phobius"/>
    </source>
</evidence>
<sequence>MYKEKGMTLIGTVLTIIAIVIAATVIMRVVPVYLQYYSIIKSIDDLNSLPASNLTGDSMQDINELKGVLDKHLDINGITSLKENQLTIEPLGANKFMIRLKYQVIKPLIYNVSLLFDFNHSEEVVAGSEN</sequence>
<name>A0A0W0YH89_9GAMM</name>
<reference evidence="2 3" key="1">
    <citation type="submission" date="2015-11" db="EMBL/GenBank/DDBJ databases">
        <title>Genomic analysis of 38 Legionella species identifies large and diverse effector repertoires.</title>
        <authorList>
            <person name="Burstein D."/>
            <person name="Amaro F."/>
            <person name="Zusman T."/>
            <person name="Lifshitz Z."/>
            <person name="Cohen O."/>
            <person name="Gilbert J.A."/>
            <person name="Pupko T."/>
            <person name="Shuman H.A."/>
            <person name="Segal G."/>
        </authorList>
    </citation>
    <scope>NUCLEOTIDE SEQUENCE [LARGE SCALE GENOMIC DNA]</scope>
    <source>
        <strain evidence="2 3">Mt.St.Helens-4</strain>
    </source>
</reference>
<organism evidence="2 3">
    <name type="scientific">Legionella sainthelensi</name>
    <dbReference type="NCBI Taxonomy" id="28087"/>
    <lineage>
        <taxon>Bacteria</taxon>
        <taxon>Pseudomonadati</taxon>
        <taxon>Pseudomonadota</taxon>
        <taxon>Gammaproteobacteria</taxon>
        <taxon>Legionellales</taxon>
        <taxon>Legionellaceae</taxon>
        <taxon>Legionella</taxon>
    </lineage>
</organism>
<dbReference type="eggNOG" id="COG4969">
    <property type="taxonomic scope" value="Bacteria"/>
</dbReference>
<dbReference type="InterPro" id="IPR032314">
    <property type="entry name" value="DUF4845"/>
</dbReference>
<keyword evidence="1" id="KW-0472">Membrane</keyword>
<dbReference type="Proteomes" id="UP000054621">
    <property type="component" value="Unassembled WGS sequence"/>
</dbReference>
<dbReference type="Pfam" id="PF16137">
    <property type="entry name" value="DUF4845"/>
    <property type="match status" value="1"/>
</dbReference>
<dbReference type="AlphaFoldDB" id="A0A0W0YH89"/>
<dbReference type="RefSeq" id="WP_027270214.1">
    <property type="nucleotide sequence ID" value="NZ_CAAAJE010000006.1"/>
</dbReference>
<feature type="transmembrane region" description="Helical" evidence="1">
    <location>
        <begin position="6"/>
        <end position="30"/>
    </location>
</feature>